<dbReference type="EMBL" id="JAWQEG010007877">
    <property type="protein sequence ID" value="KAK3851484.1"/>
    <property type="molecule type" value="Genomic_DNA"/>
</dbReference>
<proteinExistence type="predicted"/>
<accession>A0AAE1BL60</accession>
<evidence type="ECO:0000313" key="2">
    <source>
        <dbReference type="Proteomes" id="UP001286313"/>
    </source>
</evidence>
<protein>
    <submittedName>
        <fullName evidence="1">Uncharacterized protein</fullName>
    </submittedName>
</protein>
<dbReference type="Proteomes" id="UP001286313">
    <property type="component" value="Unassembled WGS sequence"/>
</dbReference>
<name>A0AAE1BL60_PETCI</name>
<gene>
    <name evidence="1" type="ORF">Pcinc_041869</name>
</gene>
<organism evidence="1 2">
    <name type="scientific">Petrolisthes cinctipes</name>
    <name type="common">Flat porcelain crab</name>
    <dbReference type="NCBI Taxonomy" id="88211"/>
    <lineage>
        <taxon>Eukaryota</taxon>
        <taxon>Metazoa</taxon>
        <taxon>Ecdysozoa</taxon>
        <taxon>Arthropoda</taxon>
        <taxon>Crustacea</taxon>
        <taxon>Multicrustacea</taxon>
        <taxon>Malacostraca</taxon>
        <taxon>Eumalacostraca</taxon>
        <taxon>Eucarida</taxon>
        <taxon>Decapoda</taxon>
        <taxon>Pleocyemata</taxon>
        <taxon>Anomura</taxon>
        <taxon>Galatheoidea</taxon>
        <taxon>Porcellanidae</taxon>
        <taxon>Petrolisthes</taxon>
    </lineage>
</organism>
<sequence>MGILLTPLPTEVRCDSEKGFSSHTTNIPHRTLADTNVTSYIHNLTFHMSHKPLQRPTCHNAAWMVVVVVTRGYGFIHPLWYTINVPSGACCEKNIYKKPTLCHEAFVTQYNTPL</sequence>
<comment type="caution">
    <text evidence="1">The sequence shown here is derived from an EMBL/GenBank/DDBJ whole genome shotgun (WGS) entry which is preliminary data.</text>
</comment>
<reference evidence="1" key="1">
    <citation type="submission" date="2023-10" db="EMBL/GenBank/DDBJ databases">
        <title>Genome assemblies of two species of porcelain crab, Petrolisthes cinctipes and Petrolisthes manimaculis (Anomura: Porcellanidae).</title>
        <authorList>
            <person name="Angst P."/>
        </authorList>
    </citation>
    <scope>NUCLEOTIDE SEQUENCE</scope>
    <source>
        <strain evidence="1">PB745_01</strain>
        <tissue evidence="1">Gill</tissue>
    </source>
</reference>
<keyword evidence="2" id="KW-1185">Reference proteome</keyword>
<evidence type="ECO:0000313" key="1">
    <source>
        <dbReference type="EMBL" id="KAK3851484.1"/>
    </source>
</evidence>
<dbReference type="AlphaFoldDB" id="A0AAE1BL60"/>